<dbReference type="PIRSF" id="PIRSF036289">
    <property type="entry name" value="Glycosyl_hydrolase_malt_phosph"/>
    <property type="match status" value="1"/>
</dbReference>
<feature type="binding site" evidence="5">
    <location>
        <begin position="355"/>
        <end position="356"/>
    </location>
    <ligand>
        <name>substrate</name>
    </ligand>
</feature>
<dbReference type="EMBL" id="FQZO01000004">
    <property type="protein sequence ID" value="SHJ32122.1"/>
    <property type="molecule type" value="Genomic_DNA"/>
</dbReference>
<evidence type="ECO:0000256" key="1">
    <source>
        <dbReference type="ARBA" id="ARBA00006768"/>
    </source>
</evidence>
<dbReference type="Pfam" id="PF03636">
    <property type="entry name" value="Glyco_hydro_65N"/>
    <property type="match status" value="1"/>
</dbReference>
<dbReference type="PANTHER" id="PTHR11051">
    <property type="entry name" value="GLYCOSYL HYDROLASE-RELATED"/>
    <property type="match status" value="1"/>
</dbReference>
<protein>
    <submittedName>
        <fullName evidence="8">Kojibiose phosphorylase</fullName>
    </submittedName>
</protein>
<dbReference type="OrthoDB" id="9758855at2"/>
<dbReference type="Pfam" id="PF03632">
    <property type="entry name" value="Glyco_hydro_65m"/>
    <property type="match status" value="1"/>
</dbReference>
<keyword evidence="9" id="KW-1185">Reference proteome</keyword>
<evidence type="ECO:0000256" key="3">
    <source>
        <dbReference type="ARBA" id="ARBA00022679"/>
    </source>
</evidence>
<dbReference type="SUPFAM" id="SSF74650">
    <property type="entry name" value="Galactose mutarotase-like"/>
    <property type="match status" value="1"/>
</dbReference>
<keyword evidence="3" id="KW-0808">Transferase</keyword>
<dbReference type="InterPro" id="IPR005195">
    <property type="entry name" value="Glyco_hydro_65_M"/>
</dbReference>
<organism evidence="8 9">
    <name type="scientific">Clostridium amylolyticum</name>
    <dbReference type="NCBI Taxonomy" id="1121298"/>
    <lineage>
        <taxon>Bacteria</taxon>
        <taxon>Bacillati</taxon>
        <taxon>Bacillota</taxon>
        <taxon>Clostridia</taxon>
        <taxon>Eubacteriales</taxon>
        <taxon>Clostridiaceae</taxon>
        <taxon>Clostridium</taxon>
    </lineage>
</organism>
<dbReference type="RefSeq" id="WP_073007683.1">
    <property type="nucleotide sequence ID" value="NZ_FQZO01000004.1"/>
</dbReference>
<dbReference type="AlphaFoldDB" id="A0A1M6ICC8"/>
<dbReference type="GO" id="GO:0004553">
    <property type="term" value="F:hydrolase activity, hydrolyzing O-glycosyl compounds"/>
    <property type="evidence" value="ECO:0007669"/>
    <property type="project" value="TreeGrafter"/>
</dbReference>
<evidence type="ECO:0000256" key="4">
    <source>
        <dbReference type="PIRSR" id="PIRSR036289-50"/>
    </source>
</evidence>
<dbReference type="InterPro" id="IPR005196">
    <property type="entry name" value="Glyco_hydro_65_N"/>
</dbReference>
<dbReference type="InterPro" id="IPR012341">
    <property type="entry name" value="6hp_glycosidase-like_sf"/>
</dbReference>
<dbReference type="Gene3D" id="2.70.98.40">
    <property type="entry name" value="Glycoside hydrolase, family 65, N-terminal domain"/>
    <property type="match status" value="1"/>
</dbReference>
<evidence type="ECO:0000259" key="6">
    <source>
        <dbReference type="Pfam" id="PF03632"/>
    </source>
</evidence>
<dbReference type="Proteomes" id="UP000184080">
    <property type="component" value="Unassembled WGS sequence"/>
</dbReference>
<feature type="domain" description="Glycoside hydrolase family 65 N-terminal" evidence="7">
    <location>
        <begin position="12"/>
        <end position="265"/>
    </location>
</feature>
<feature type="active site" description="Proton donor" evidence="4">
    <location>
        <position position="483"/>
    </location>
</feature>
<dbReference type="InterPro" id="IPR017045">
    <property type="entry name" value="Malt_Pase/Glycosyl_Hdrlase"/>
</dbReference>
<feature type="domain" description="Glycoside hydrolase family 65 central catalytic" evidence="6">
    <location>
        <begin position="320"/>
        <end position="684"/>
    </location>
</feature>
<evidence type="ECO:0000256" key="2">
    <source>
        <dbReference type="ARBA" id="ARBA00022676"/>
    </source>
</evidence>
<reference evidence="8 9" key="1">
    <citation type="submission" date="2016-11" db="EMBL/GenBank/DDBJ databases">
        <authorList>
            <person name="Jaros S."/>
            <person name="Januszkiewicz K."/>
            <person name="Wedrychowicz H."/>
        </authorList>
    </citation>
    <scope>NUCLEOTIDE SEQUENCE [LARGE SCALE GENOMIC DNA]</scope>
    <source>
        <strain evidence="8 9">DSM 21864</strain>
    </source>
</reference>
<dbReference type="InterPro" id="IPR011013">
    <property type="entry name" value="Gal_mutarotase_sf_dom"/>
</dbReference>
<sequence length="741" mass="85869">MNSDLNNWIIKEQNFDINKNKHYEGAFCQGNGYFSVRASFEEGLQGAGQGDIYERSFKSVTTEIQRNPISKWGTYVPTIMGSHPALNEVIINLPYFMDFSFSIQDEKLDMHQSTIVDYKRELNLKEGTLIREFIWIPKDNSCKIKLKYIRFASMEKKHLFVQRIEAEVLEGKALLSLESGIDGNVTTNGYNHFTEMNTNVISDIITLDCKTDIGNRVMELCNLQSKDINFNIIKDEKKILYKGDKAVSAGENYVFEKRSVILTDRDLEDGDLKERGLNLINAANISYEELYEEHRKVLEKKWGISDVKIEGNDKHQLSMRFSIYHLLRSNNEDDPRMAVCAKGFAGEAYYGRYFWDTEIFLLPFYIYTNPKAARNLLMYRYNTLEGAKENARSYNCNGARYPWQSSLRGDEQCSLWEYADNEVHITADIAYGIWHYFSATKDYDFLINYGAEILIETSRFWRDRVDKNKEGGYDLINIMGPDEYSAMTRNNAFTNRMVKFNLNKAMESLEIIKGKDEEAYKKLWNKLSISKEELELFKEIAEKLPVPMDKENNYILQSEDFEDYADINIQGIWKDKSKPFGFFATQEKLYRSKCLKQADALALTMLFKKEFTLEQITNTYNYYEPITTHDSSLSPVNHAIVASWVDNTEHLDKFTDYALALDFNERLGGAEEGIHIANCGCLWQLIMTGVAGIDTAMNETSLISTKTSLPKGWKKVEFKLIWQGKTYKIEAMENYTRINEI</sequence>
<accession>A0A1M6ICC8</accession>
<dbReference type="PANTHER" id="PTHR11051:SF8">
    <property type="entry name" value="PROTEIN-GLUCOSYLGALACTOSYLHYDROXYLYSINE GLUCOSIDASE"/>
    <property type="match status" value="1"/>
</dbReference>
<evidence type="ECO:0000313" key="9">
    <source>
        <dbReference type="Proteomes" id="UP000184080"/>
    </source>
</evidence>
<dbReference type="Gene3D" id="1.50.10.10">
    <property type="match status" value="1"/>
</dbReference>
<dbReference type="SUPFAM" id="SSF48208">
    <property type="entry name" value="Six-hairpin glycosidases"/>
    <property type="match status" value="1"/>
</dbReference>
<comment type="similarity">
    <text evidence="1">Belongs to the glycosyl hydrolase 65 family.</text>
</comment>
<proteinExistence type="inferred from homology"/>
<evidence type="ECO:0000256" key="5">
    <source>
        <dbReference type="PIRSR" id="PIRSR036289-51"/>
    </source>
</evidence>
<evidence type="ECO:0000259" key="7">
    <source>
        <dbReference type="Pfam" id="PF03636"/>
    </source>
</evidence>
<dbReference type="GO" id="GO:0016757">
    <property type="term" value="F:glycosyltransferase activity"/>
    <property type="evidence" value="ECO:0007669"/>
    <property type="project" value="UniProtKB-KW"/>
</dbReference>
<evidence type="ECO:0000313" key="8">
    <source>
        <dbReference type="EMBL" id="SHJ32122.1"/>
    </source>
</evidence>
<dbReference type="GO" id="GO:0030246">
    <property type="term" value="F:carbohydrate binding"/>
    <property type="evidence" value="ECO:0007669"/>
    <property type="project" value="InterPro"/>
</dbReference>
<name>A0A1M6ICC8_9CLOT</name>
<dbReference type="InterPro" id="IPR008928">
    <property type="entry name" value="6-hairpin_glycosidase_sf"/>
</dbReference>
<feature type="binding site" evidence="5">
    <location>
        <begin position="596"/>
        <end position="597"/>
    </location>
    <ligand>
        <name>substrate</name>
    </ligand>
</feature>
<dbReference type="STRING" id="1121298.SAMN05444401_2743"/>
<dbReference type="GO" id="GO:0005975">
    <property type="term" value="P:carbohydrate metabolic process"/>
    <property type="evidence" value="ECO:0007669"/>
    <property type="project" value="InterPro"/>
</dbReference>
<dbReference type="InterPro" id="IPR037018">
    <property type="entry name" value="GH65_N"/>
</dbReference>
<keyword evidence="2" id="KW-0328">Glycosyltransferase</keyword>
<gene>
    <name evidence="8" type="ORF">SAMN05444401_2743</name>
</gene>